<accession>A0AAW0KE78</accession>
<dbReference type="PANTHER" id="PTHR46502">
    <property type="entry name" value="C2 DOMAIN-CONTAINING"/>
    <property type="match status" value="1"/>
</dbReference>
<evidence type="ECO:0000313" key="4">
    <source>
        <dbReference type="EMBL" id="KAK7837160.1"/>
    </source>
</evidence>
<keyword evidence="1" id="KW-0479">Metal-binding</keyword>
<dbReference type="EMBL" id="PKMF04000335">
    <property type="protein sequence ID" value="KAK7837160.1"/>
    <property type="molecule type" value="Genomic_DNA"/>
</dbReference>
<organism evidence="4 5">
    <name type="scientific">Quercus suber</name>
    <name type="common">Cork oak</name>
    <dbReference type="NCBI Taxonomy" id="58331"/>
    <lineage>
        <taxon>Eukaryota</taxon>
        <taxon>Viridiplantae</taxon>
        <taxon>Streptophyta</taxon>
        <taxon>Embryophyta</taxon>
        <taxon>Tracheophyta</taxon>
        <taxon>Spermatophyta</taxon>
        <taxon>Magnoliopsida</taxon>
        <taxon>eudicotyledons</taxon>
        <taxon>Gunneridae</taxon>
        <taxon>Pentapetalae</taxon>
        <taxon>rosids</taxon>
        <taxon>fabids</taxon>
        <taxon>Fagales</taxon>
        <taxon>Fagaceae</taxon>
        <taxon>Quercus</taxon>
    </lineage>
</organism>
<name>A0AAW0KE78_QUESU</name>
<dbReference type="InterPro" id="IPR035892">
    <property type="entry name" value="C2_domain_sf"/>
</dbReference>
<gene>
    <name evidence="4" type="ORF">CFP56_021661</name>
</gene>
<dbReference type="SUPFAM" id="SSF49562">
    <property type="entry name" value="C2 domain (Calcium/lipid-binding domain, CaLB)"/>
    <property type="match status" value="2"/>
</dbReference>
<dbReference type="AlphaFoldDB" id="A0AAW0KE78"/>
<evidence type="ECO:0000313" key="5">
    <source>
        <dbReference type="Proteomes" id="UP000237347"/>
    </source>
</evidence>
<comment type="caution">
    <text evidence="4">The sequence shown here is derived from an EMBL/GenBank/DDBJ whole genome shotgun (WGS) entry which is preliminary data.</text>
</comment>
<dbReference type="GO" id="GO:0046872">
    <property type="term" value="F:metal ion binding"/>
    <property type="evidence" value="ECO:0007669"/>
    <property type="project" value="UniProtKB-KW"/>
</dbReference>
<protein>
    <submittedName>
        <fullName evidence="4">C2 domain-containing protein</fullName>
    </submittedName>
</protein>
<dbReference type="Proteomes" id="UP000237347">
    <property type="component" value="Unassembled WGS sequence"/>
</dbReference>
<dbReference type="Pfam" id="PF00168">
    <property type="entry name" value="C2"/>
    <property type="match status" value="2"/>
</dbReference>
<dbReference type="Gene3D" id="2.60.40.150">
    <property type="entry name" value="C2 domain"/>
    <property type="match status" value="1"/>
</dbReference>
<evidence type="ECO:0000256" key="2">
    <source>
        <dbReference type="ARBA" id="ARBA00022837"/>
    </source>
</evidence>
<keyword evidence="2" id="KW-0106">Calcium</keyword>
<proteinExistence type="predicted"/>
<dbReference type="InterPro" id="IPR000008">
    <property type="entry name" value="C2_dom"/>
</dbReference>
<dbReference type="PROSITE" id="PS50004">
    <property type="entry name" value="C2"/>
    <property type="match status" value="1"/>
</dbReference>
<sequence length="230" mass="26407">MEGAILEIILVNAEGITHTNLVGTPAYYVIIECGTHVHRSKVSSGEDDKAWWNEKFTFERPLSDWKRLTHLKFKIMNTEFLSDGGFVGETIIHLGGIITEGSDRAFLEVKPAPYNVAWWNEKFTFERPLSDWKRLTHLKFKIMNTEFLSDGGFVGETIIHLGGIITEGSDRAFLEVKPAPYNVKFGTPRIKTRMDKDNDDINWRSNLLSQPTRSQKPEKWDARLFHGLIR</sequence>
<dbReference type="PANTHER" id="PTHR46502:SF14">
    <property type="entry name" value="CALCIUM-DEPENDENT LIPID-BINDING (CALB DOMAIN) FAMILY PROTEIN"/>
    <property type="match status" value="1"/>
</dbReference>
<evidence type="ECO:0000259" key="3">
    <source>
        <dbReference type="PROSITE" id="PS50004"/>
    </source>
</evidence>
<keyword evidence="5" id="KW-1185">Reference proteome</keyword>
<evidence type="ECO:0000256" key="1">
    <source>
        <dbReference type="ARBA" id="ARBA00022723"/>
    </source>
</evidence>
<feature type="domain" description="C2" evidence="3">
    <location>
        <begin position="1"/>
        <end position="107"/>
    </location>
</feature>
<reference evidence="4 5" key="1">
    <citation type="journal article" date="2018" name="Sci. Data">
        <title>The draft genome sequence of cork oak.</title>
        <authorList>
            <person name="Ramos A.M."/>
            <person name="Usie A."/>
            <person name="Barbosa P."/>
            <person name="Barros P.M."/>
            <person name="Capote T."/>
            <person name="Chaves I."/>
            <person name="Simoes F."/>
            <person name="Abreu I."/>
            <person name="Carrasquinho I."/>
            <person name="Faro C."/>
            <person name="Guimaraes J.B."/>
            <person name="Mendonca D."/>
            <person name="Nobrega F."/>
            <person name="Rodrigues L."/>
            <person name="Saibo N.J.M."/>
            <person name="Varela M.C."/>
            <person name="Egas C."/>
            <person name="Matos J."/>
            <person name="Miguel C.M."/>
            <person name="Oliveira M.M."/>
            <person name="Ricardo C.P."/>
            <person name="Goncalves S."/>
        </authorList>
    </citation>
    <scope>NUCLEOTIDE SEQUENCE [LARGE SCALE GENOMIC DNA]</scope>
    <source>
        <strain evidence="5">cv. HL8</strain>
    </source>
</reference>